<name>A0ABS2V1T5_9ACTN</name>
<accession>A0ABS2V1T5</accession>
<dbReference type="RefSeq" id="WP_205377878.1">
    <property type="nucleotide sequence ID" value="NZ_JAFEJA010000002.1"/>
</dbReference>
<evidence type="ECO:0000313" key="2">
    <source>
        <dbReference type="Proteomes" id="UP000664109"/>
    </source>
</evidence>
<dbReference type="Pfam" id="PF14435">
    <property type="entry name" value="SUKH-4"/>
    <property type="match status" value="1"/>
</dbReference>
<keyword evidence="2" id="KW-1185">Reference proteome</keyword>
<dbReference type="InterPro" id="IPR032722">
    <property type="entry name" value="Deaminase_XOO_2897"/>
</dbReference>
<protein>
    <submittedName>
        <fullName evidence="1">SUKH-4 family immunity protein</fullName>
    </submittedName>
</protein>
<reference evidence="1 2" key="1">
    <citation type="journal article" date="2016" name="Arch. Microbiol.">
        <title>Streptomyces zhihengii sp. nov., isolated from rhizospheric soil of Psammosilene tunicoides.</title>
        <authorList>
            <person name="Huang M.J."/>
            <person name="Fei J.J."/>
            <person name="Salam N."/>
            <person name="Kim C.J."/>
            <person name="Hozzein W.N."/>
            <person name="Xiao M."/>
            <person name="Huang H.Q."/>
            <person name="Li W.J."/>
        </authorList>
    </citation>
    <scope>NUCLEOTIDE SEQUENCE [LARGE SCALE GENOMIC DNA]</scope>
    <source>
        <strain evidence="1 2">YIM T102</strain>
    </source>
</reference>
<comment type="caution">
    <text evidence="1">The sequence shown here is derived from an EMBL/GenBank/DDBJ whole genome shotgun (WGS) entry which is preliminary data.</text>
</comment>
<dbReference type="EMBL" id="JAFEJA010000002">
    <property type="protein sequence ID" value="MBM9623795.1"/>
    <property type="molecule type" value="Genomic_DNA"/>
</dbReference>
<proteinExistence type="predicted"/>
<evidence type="ECO:0000313" key="1">
    <source>
        <dbReference type="EMBL" id="MBM9623795.1"/>
    </source>
</evidence>
<dbReference type="InterPro" id="IPR025851">
    <property type="entry name" value="SUKH-4"/>
</dbReference>
<organism evidence="1 2">
    <name type="scientific">Streptomyces zhihengii</name>
    <dbReference type="NCBI Taxonomy" id="1818004"/>
    <lineage>
        <taxon>Bacteria</taxon>
        <taxon>Bacillati</taxon>
        <taxon>Actinomycetota</taxon>
        <taxon>Actinomycetes</taxon>
        <taxon>Kitasatosporales</taxon>
        <taxon>Streptomycetaceae</taxon>
        <taxon>Streptomyces</taxon>
    </lineage>
</organism>
<dbReference type="Proteomes" id="UP000664109">
    <property type="component" value="Unassembled WGS sequence"/>
</dbReference>
<sequence>MSSPAPESRDELLQHFGRDGLRRFSRASLSGARLPETAAVLLKESGVPVVVPPYFSAPLEGDPVTLGAVAARSAGPRPHPELESWPRIGFDGLAHLCVRPDGAVQAVVLNGVVDDMFVSTDVSTLGASLVALDRARSLLAVASGLPEAAAVFRDLAAELRRIDAAAFEERESWWPRVLDDVRHTLNFPFSAAFAYVDSAGAEHVVTEATGPGRPHPEELIWKRLSGEGVEPHQVRRVYCELEPCLMPGHYCAVWMKETFPEAQFTHSFDYGETAGSREEGFKELVVHAAEQARGR</sequence>
<gene>
    <name evidence="1" type="ORF">JE024_34970</name>
</gene>
<dbReference type="Pfam" id="PF14440">
    <property type="entry name" value="XOO_2897-deam"/>
    <property type="match status" value="1"/>
</dbReference>